<dbReference type="Pfam" id="PF00168">
    <property type="entry name" value="C2"/>
    <property type="match status" value="1"/>
</dbReference>
<dbReference type="FunFam" id="3.30.870.10:FF:000027">
    <property type="entry name" value="Phospholipase D"/>
    <property type="match status" value="1"/>
</dbReference>
<dbReference type="Pfam" id="PF12357">
    <property type="entry name" value="PLD_C"/>
    <property type="match status" value="1"/>
</dbReference>
<comment type="cofactor">
    <cofactor evidence="2">
        <name>Ca(2+)</name>
        <dbReference type="ChEBI" id="CHEBI:29108"/>
    </cofactor>
</comment>
<feature type="domain" description="Rab-GAP TBC" evidence="17">
    <location>
        <begin position="127"/>
        <end position="395"/>
    </location>
</feature>
<evidence type="ECO:0000256" key="3">
    <source>
        <dbReference type="ARBA" id="ARBA00010683"/>
    </source>
</evidence>
<evidence type="ECO:0000259" key="17">
    <source>
        <dbReference type="PROSITE" id="PS50086"/>
    </source>
</evidence>
<comment type="similarity">
    <text evidence="3">Belongs to the phospholipase D family. C2-PLD subfamily.</text>
</comment>
<dbReference type="EC" id="3.1.4.4" evidence="4"/>
<reference evidence="18 19" key="1">
    <citation type="submission" date="2024-01" db="EMBL/GenBank/DDBJ databases">
        <authorList>
            <person name="Waweru B."/>
        </authorList>
    </citation>
    <scope>NUCLEOTIDE SEQUENCE [LARGE SCALE GENOMIC DNA]</scope>
</reference>
<dbReference type="InterPro" id="IPR000008">
    <property type="entry name" value="C2_dom"/>
</dbReference>
<dbReference type="PROSITE" id="PS50035">
    <property type="entry name" value="PLD"/>
    <property type="match status" value="2"/>
</dbReference>
<dbReference type="Gene3D" id="1.10.472.80">
    <property type="entry name" value="Ypt/Rab-GAP domain of gyp1p, domain 3"/>
    <property type="match status" value="1"/>
</dbReference>
<feature type="domain" description="PLD phosphodiesterase" evidence="16">
    <location>
        <begin position="855"/>
        <end position="893"/>
    </location>
</feature>
<sequence>MLKKGKLKLPDRLGSLVPGFDDKEEENGGSHPVLESGEELEFMEPNGVELGHKENEYEFDDLGANDRVGDKADAFRTRKRPDKDGSVQVSAMEVIAADEKRSDLEYELSQKEINLEKVKRIASMGLPDGGGLRATAWKLLLGYLSPSPDLWEKELTENRQKYAKLKEELLLSPSEYTRVKDDAMISTELSREDDDAGPLKRQGISHGDHPLNVGKASAWHHYFQHTEIAEQIDRDLQRTHPDVKFFSGESSFSKKNREAMRNILLLFAKLNPAIRYVQGMNEVLAPIYYVFSTDTDEQNAVNAEADSFSCFVRLLSDSVDHFCQHLDNSPVGILSTLSRLAELLKENDEELWKHLEFTTKVKPQFYAFRWITLLLTQEFNFQSILRIWDSLLSSPFGVQDMLLRICCAMLLCVKSRLLSGDFAANLRLLQHYPDINIEHLLQVAQDLSGATSSYIFKLLASPKSNTNHDMKNQDRRFVGPAGGASTLVQRFCIAYVIFTLRTTANKLLFFSEVSSLGLGLWMIYKIATMEPVLLHGTLHVTIYEACKLCSSGSCSKFCCKILENIDKTVVFGKGFSKLYAAIDLEETRVGRTRLLEHRRSNPQWFESFHIYCAHMASNVIFSIKEDNPIGAIVIGRAYLPAAELLDGKEVDKWLNILHKNHRPLRKGSKIHMKVQFFDATKRRYWSKGIASPEFPGVPYTFFSQRSACRVTLYQDAHVPDKFVPRIPLAGGKHYEPHRCWEDIFDAISNAKHLIYITGWSVYTKIALVRDPMRQKPGGDMILGELLKKKANEGVTVLMLVWDDRTSVKLLKKDGLMATHDEDTGSYFHNTKVHCVLCPRNPDNGQSIIQDIEISTMFTHHQKTLVVDSELSGGESQKRRIVSFIGGIDLCDGRYDTPFHWIFRKLDTVHHNDFRQPNFAGASIDKGGPRQPWHDIHCRLEGSIAWDVLVNFEQRWRKQGREDLLLQLRELDNIFTPPSPVMFPEDHETWNAQLFRSIDGGAAFGFPEAPEDAARVGLICGKDNVIDRSIQDAYINAIRRAKNFIYIENQYFLGSSFSWKSNDVKVEEVCALHLIPKELSLKISSKIEAGERFTVYVVIPMWPEGIPESGSVQAILNWQKRTMEMMYSDITEALQAKGLEANPKDYLSFFCLGNREIKKTEEYLPSERPEHNSDYSRAQKARRFMIYVHAKMMIVDDEYIITGSANINQRSMDGSRDTEIAMGAYQPYHLATKQPARGQIHGFRMSLWCEHLGQLDDTFCHPESLECVRKVNHIATKYWHLYSSEILDQDLPGHLLAYPIGVASNGELTNLPGTEFFPDTKARVFGSKSELLPSILTT</sequence>
<evidence type="ECO:0000256" key="11">
    <source>
        <dbReference type="ARBA" id="ARBA00041119"/>
    </source>
</evidence>
<keyword evidence="19" id="KW-1185">Reference proteome</keyword>
<evidence type="ECO:0000256" key="4">
    <source>
        <dbReference type="ARBA" id="ARBA00012027"/>
    </source>
</evidence>
<evidence type="ECO:0000256" key="10">
    <source>
        <dbReference type="ARBA" id="ARBA00023098"/>
    </source>
</evidence>
<evidence type="ECO:0000259" key="15">
    <source>
        <dbReference type="PROSITE" id="PS50004"/>
    </source>
</evidence>
<dbReference type="GO" id="GO:0009395">
    <property type="term" value="P:phospholipid catabolic process"/>
    <property type="evidence" value="ECO:0007669"/>
    <property type="project" value="TreeGrafter"/>
</dbReference>
<dbReference type="SUPFAM" id="SSF47923">
    <property type="entry name" value="Ypt/Rab-GAP domain of gyp1p"/>
    <property type="match status" value="2"/>
</dbReference>
<evidence type="ECO:0000256" key="5">
    <source>
        <dbReference type="ARBA" id="ARBA00022723"/>
    </source>
</evidence>
<dbReference type="PROSITE" id="PS50086">
    <property type="entry name" value="TBC_RABGAP"/>
    <property type="match status" value="1"/>
</dbReference>
<evidence type="ECO:0000256" key="6">
    <source>
        <dbReference type="ARBA" id="ARBA00022737"/>
    </source>
</evidence>
<dbReference type="InterPro" id="IPR015679">
    <property type="entry name" value="PLipase_D_fam"/>
</dbReference>
<evidence type="ECO:0000256" key="2">
    <source>
        <dbReference type="ARBA" id="ARBA00001913"/>
    </source>
</evidence>
<dbReference type="SMART" id="SM00164">
    <property type="entry name" value="TBC"/>
    <property type="match status" value="1"/>
</dbReference>
<keyword evidence="6" id="KW-0677">Repeat</keyword>
<dbReference type="Proteomes" id="UP001314170">
    <property type="component" value="Unassembled WGS sequence"/>
</dbReference>
<dbReference type="GO" id="GO:0005886">
    <property type="term" value="C:plasma membrane"/>
    <property type="evidence" value="ECO:0007669"/>
    <property type="project" value="TreeGrafter"/>
</dbReference>
<dbReference type="InterPro" id="IPR001736">
    <property type="entry name" value="PLipase_D/transphosphatidylase"/>
</dbReference>
<dbReference type="EMBL" id="CAWUPB010001168">
    <property type="protein sequence ID" value="CAK7345502.1"/>
    <property type="molecule type" value="Genomic_DNA"/>
</dbReference>
<dbReference type="InterPro" id="IPR024632">
    <property type="entry name" value="PLipase_D_C"/>
</dbReference>
<dbReference type="Pfam" id="PF00566">
    <property type="entry name" value="RabGAP-TBC"/>
    <property type="match status" value="1"/>
</dbReference>
<evidence type="ECO:0000256" key="9">
    <source>
        <dbReference type="ARBA" id="ARBA00022963"/>
    </source>
</evidence>
<dbReference type="PANTHER" id="PTHR18896:SF193">
    <property type="entry name" value="PHOSPHOLIPASE D"/>
    <property type="match status" value="1"/>
</dbReference>
<dbReference type="PROSITE" id="PS50004">
    <property type="entry name" value="C2"/>
    <property type="match status" value="1"/>
</dbReference>
<dbReference type="SMART" id="SM00155">
    <property type="entry name" value="PLDc"/>
    <property type="match status" value="2"/>
</dbReference>
<comment type="caution">
    <text evidence="18">The sequence shown here is derived from an EMBL/GenBank/DDBJ whole genome shotgun (WGS) entry which is preliminary data.</text>
</comment>
<dbReference type="SUPFAM" id="SSF56024">
    <property type="entry name" value="Phospholipase D/nuclease"/>
    <property type="match status" value="2"/>
</dbReference>
<dbReference type="FunFam" id="3.30.870.10:FF:000025">
    <property type="entry name" value="Phospholipase D delta"/>
    <property type="match status" value="1"/>
</dbReference>
<dbReference type="FunFam" id="1.10.472.80:FF:000009">
    <property type="entry name" value="TBC1 domain family member 13"/>
    <property type="match status" value="1"/>
</dbReference>
<evidence type="ECO:0000256" key="7">
    <source>
        <dbReference type="ARBA" id="ARBA00022801"/>
    </source>
</evidence>
<evidence type="ECO:0000256" key="12">
    <source>
        <dbReference type="ARBA" id="ARBA00042228"/>
    </source>
</evidence>
<evidence type="ECO:0000256" key="8">
    <source>
        <dbReference type="ARBA" id="ARBA00022837"/>
    </source>
</evidence>
<dbReference type="Gene3D" id="1.10.10.750">
    <property type="entry name" value="Ypt/Rab-GAP domain of gyp1p, domain 1"/>
    <property type="match status" value="1"/>
</dbReference>
<dbReference type="Gene3D" id="1.10.8.270">
    <property type="entry name" value="putative rabgap domain of human tbc1 domain family member 14 like domains"/>
    <property type="match status" value="1"/>
</dbReference>
<dbReference type="FunFam" id="1.10.8.270:FF:000024">
    <property type="entry name" value="TBC1 domain family member 13"/>
    <property type="match status" value="1"/>
</dbReference>
<dbReference type="Gene3D" id="3.30.870.10">
    <property type="entry name" value="Endonuclease Chain A"/>
    <property type="match status" value="2"/>
</dbReference>
<evidence type="ECO:0000256" key="13">
    <source>
        <dbReference type="ARBA" id="ARBA00042781"/>
    </source>
</evidence>
<keyword evidence="9" id="KW-0442">Lipid degradation</keyword>
<gene>
    <name evidence="18" type="ORF">DCAF_LOCUS18267</name>
</gene>
<dbReference type="Gene3D" id="2.60.40.150">
    <property type="entry name" value="C2 domain"/>
    <property type="match status" value="1"/>
</dbReference>
<evidence type="ECO:0000313" key="19">
    <source>
        <dbReference type="Proteomes" id="UP001314170"/>
    </source>
</evidence>
<evidence type="ECO:0000259" key="16">
    <source>
        <dbReference type="PROSITE" id="PS50035"/>
    </source>
</evidence>
<keyword evidence="7" id="KW-0378">Hydrolase</keyword>
<dbReference type="GO" id="GO:0004630">
    <property type="term" value="F:phospholipase D activity"/>
    <property type="evidence" value="ECO:0007669"/>
    <property type="project" value="UniProtKB-EC"/>
</dbReference>
<feature type="domain" description="PLD phosphodiesterase" evidence="16">
    <location>
        <begin position="1183"/>
        <end position="1210"/>
    </location>
</feature>
<dbReference type="PANTHER" id="PTHR18896">
    <property type="entry name" value="PHOSPHOLIPASE D"/>
    <property type="match status" value="1"/>
</dbReference>
<keyword evidence="5" id="KW-0479">Metal-binding</keyword>
<dbReference type="InterPro" id="IPR035892">
    <property type="entry name" value="C2_domain_sf"/>
</dbReference>
<keyword evidence="8" id="KW-0106">Calcium</keyword>
<organism evidence="18 19">
    <name type="scientific">Dovyalis caffra</name>
    <dbReference type="NCBI Taxonomy" id="77055"/>
    <lineage>
        <taxon>Eukaryota</taxon>
        <taxon>Viridiplantae</taxon>
        <taxon>Streptophyta</taxon>
        <taxon>Embryophyta</taxon>
        <taxon>Tracheophyta</taxon>
        <taxon>Spermatophyta</taxon>
        <taxon>Magnoliopsida</taxon>
        <taxon>eudicotyledons</taxon>
        <taxon>Gunneridae</taxon>
        <taxon>Pentapetalae</taxon>
        <taxon>rosids</taxon>
        <taxon>fabids</taxon>
        <taxon>Malpighiales</taxon>
        <taxon>Salicaceae</taxon>
        <taxon>Flacourtieae</taxon>
        <taxon>Dovyalis</taxon>
    </lineage>
</organism>
<accession>A0AAV1S5V7</accession>
<protein>
    <recommendedName>
        <fullName evidence="11">Phospholipase D alpha 1</fullName>
        <ecNumber evidence="4">3.1.4.4</ecNumber>
    </recommendedName>
    <alternativeName>
        <fullName evidence="12">Choline phosphatase 1</fullName>
    </alternativeName>
    <alternativeName>
        <fullName evidence="13">Phosphatidylcholine-hydrolyzing phospholipase D 1</fullName>
    </alternativeName>
</protein>
<evidence type="ECO:0000256" key="14">
    <source>
        <dbReference type="SAM" id="MobiDB-lite"/>
    </source>
</evidence>
<dbReference type="Pfam" id="PF00614">
    <property type="entry name" value="PLDc"/>
    <property type="match status" value="2"/>
</dbReference>
<dbReference type="GO" id="GO:0046872">
    <property type="term" value="F:metal ion binding"/>
    <property type="evidence" value="ECO:0007669"/>
    <property type="project" value="UniProtKB-KW"/>
</dbReference>
<feature type="domain" description="C2" evidence="15">
    <location>
        <begin position="519"/>
        <end position="654"/>
    </location>
</feature>
<dbReference type="SUPFAM" id="SSF49562">
    <property type="entry name" value="C2 domain (Calcium/lipid-binding domain, CaLB)"/>
    <property type="match status" value="1"/>
</dbReference>
<dbReference type="InterPro" id="IPR035969">
    <property type="entry name" value="Rab-GAP_TBC_sf"/>
</dbReference>
<dbReference type="CDD" id="cd04015">
    <property type="entry name" value="C2_plant_PLD"/>
    <property type="match status" value="1"/>
</dbReference>
<comment type="catalytic activity">
    <reaction evidence="1">
        <text>a 1,2-diacyl-sn-glycero-3-phosphocholine + H2O = a 1,2-diacyl-sn-glycero-3-phosphate + choline + H(+)</text>
        <dbReference type="Rhea" id="RHEA:14445"/>
        <dbReference type="ChEBI" id="CHEBI:15354"/>
        <dbReference type="ChEBI" id="CHEBI:15377"/>
        <dbReference type="ChEBI" id="CHEBI:15378"/>
        <dbReference type="ChEBI" id="CHEBI:57643"/>
        <dbReference type="ChEBI" id="CHEBI:58608"/>
        <dbReference type="EC" id="3.1.4.4"/>
    </reaction>
</comment>
<feature type="region of interest" description="Disordered" evidence="14">
    <location>
        <begin position="1"/>
        <end position="41"/>
    </location>
</feature>
<keyword evidence="10" id="KW-0443">Lipid metabolism</keyword>
<proteinExistence type="inferred from homology"/>
<name>A0AAV1S5V7_9ROSI</name>
<evidence type="ECO:0000256" key="1">
    <source>
        <dbReference type="ARBA" id="ARBA00000798"/>
    </source>
</evidence>
<dbReference type="InterPro" id="IPR000195">
    <property type="entry name" value="Rab-GAP-TBC_dom"/>
</dbReference>
<evidence type="ECO:0000313" key="18">
    <source>
        <dbReference type="EMBL" id="CAK7345502.1"/>
    </source>
</evidence>
<dbReference type="SMART" id="SM00239">
    <property type="entry name" value="C2"/>
    <property type="match status" value="1"/>
</dbReference>